<dbReference type="EMBL" id="VRMN01000001">
    <property type="protein sequence ID" value="KAA8499465.1"/>
    <property type="molecule type" value="Genomic_DNA"/>
</dbReference>
<comment type="caution">
    <text evidence="4">The sequence shown here is derived from an EMBL/GenBank/DDBJ whole genome shotgun (WGS) entry which is preliminary data.</text>
</comment>
<sequence>MANLFEIGAKLLRARERTIEECEQILTDMKMHTRNCRAAYVAGSSVGVAGALVGIGATAAILITGPIGAAVIVGYVATGTGIAGGLVGAGTKGTECILKKKQLNQLKRCIDEERERMEEFSDAMNSLQKDVLNQGAYVALHALSPISNAIKLGREIARSSTVVTTSEFGDEIASMALTSVYAAGDDVTIAAGNASKVMSNVAKYGGAGIQAAFAGYAIYCLVQDVRTLQRDDPTEQIKTIEVLLQKMQAELDTWREFLAL</sequence>
<dbReference type="PANTHER" id="PTHR14096">
    <property type="entry name" value="APOLIPOPROTEIN L"/>
    <property type="match status" value="1"/>
</dbReference>
<dbReference type="InterPro" id="IPR008405">
    <property type="entry name" value="ApoL"/>
</dbReference>
<keyword evidence="5" id="KW-1185">Reference proteome</keyword>
<dbReference type="GO" id="GO:0005576">
    <property type="term" value="C:extracellular region"/>
    <property type="evidence" value="ECO:0007669"/>
    <property type="project" value="InterPro"/>
</dbReference>
<gene>
    <name evidence="4" type="ORF">FVE85_7050</name>
</gene>
<dbReference type="Gene3D" id="1.20.1170.10">
    <property type="match status" value="1"/>
</dbReference>
<evidence type="ECO:0000256" key="1">
    <source>
        <dbReference type="ARBA" id="ARBA00010090"/>
    </source>
</evidence>
<evidence type="ECO:0000313" key="4">
    <source>
        <dbReference type="EMBL" id="KAA8499465.1"/>
    </source>
</evidence>
<organism evidence="4 5">
    <name type="scientific">Porphyridium purpureum</name>
    <name type="common">Red alga</name>
    <name type="synonym">Porphyridium cruentum</name>
    <dbReference type="NCBI Taxonomy" id="35688"/>
    <lineage>
        <taxon>Eukaryota</taxon>
        <taxon>Rhodophyta</taxon>
        <taxon>Bangiophyceae</taxon>
        <taxon>Porphyridiales</taxon>
        <taxon>Porphyridiaceae</taxon>
        <taxon>Porphyridium</taxon>
    </lineage>
</organism>
<feature type="transmembrane region" description="Helical" evidence="3">
    <location>
        <begin position="39"/>
        <end position="63"/>
    </location>
</feature>
<reference evidence="5" key="1">
    <citation type="journal article" date="2019" name="Nat. Commun.">
        <title>Expansion of phycobilisome linker gene families in mesophilic red algae.</title>
        <authorList>
            <person name="Lee J."/>
            <person name="Kim D."/>
            <person name="Bhattacharya D."/>
            <person name="Yoon H.S."/>
        </authorList>
    </citation>
    <scope>NUCLEOTIDE SEQUENCE [LARGE SCALE GENOMIC DNA]</scope>
    <source>
        <strain evidence="5">CCMP 1328</strain>
    </source>
</reference>
<evidence type="ECO:0000256" key="3">
    <source>
        <dbReference type="SAM" id="Phobius"/>
    </source>
</evidence>
<dbReference type="GO" id="GO:0008289">
    <property type="term" value="F:lipid binding"/>
    <property type="evidence" value="ECO:0007669"/>
    <property type="project" value="InterPro"/>
</dbReference>
<feature type="transmembrane region" description="Helical" evidence="3">
    <location>
        <begin position="69"/>
        <end position="91"/>
    </location>
</feature>
<protein>
    <recommendedName>
        <fullName evidence="6">Apolipoprotein L3</fullName>
    </recommendedName>
</protein>
<feature type="coiled-coil region" evidence="2">
    <location>
        <begin position="103"/>
        <end position="130"/>
    </location>
</feature>
<name>A0A5J4Z823_PORPP</name>
<keyword evidence="2" id="KW-0175">Coiled coil</keyword>
<keyword evidence="3" id="KW-0812">Transmembrane</keyword>
<dbReference type="Proteomes" id="UP000324585">
    <property type="component" value="Unassembled WGS sequence"/>
</dbReference>
<evidence type="ECO:0008006" key="6">
    <source>
        <dbReference type="Google" id="ProtNLM"/>
    </source>
</evidence>
<dbReference type="GO" id="GO:0042157">
    <property type="term" value="P:lipoprotein metabolic process"/>
    <property type="evidence" value="ECO:0007669"/>
    <property type="project" value="InterPro"/>
</dbReference>
<keyword evidence="3" id="KW-1133">Transmembrane helix</keyword>
<comment type="similarity">
    <text evidence="1">Belongs to the apolipoprotein L family.</text>
</comment>
<dbReference type="PANTHER" id="PTHR14096:SF28">
    <property type="entry name" value="APOLIPOPROTEIN L, 1-RELATED"/>
    <property type="match status" value="1"/>
</dbReference>
<dbReference type="AlphaFoldDB" id="A0A5J4Z823"/>
<dbReference type="GO" id="GO:0006869">
    <property type="term" value="P:lipid transport"/>
    <property type="evidence" value="ECO:0007669"/>
    <property type="project" value="InterPro"/>
</dbReference>
<dbReference type="GO" id="GO:0016020">
    <property type="term" value="C:membrane"/>
    <property type="evidence" value="ECO:0007669"/>
    <property type="project" value="TreeGrafter"/>
</dbReference>
<evidence type="ECO:0000256" key="2">
    <source>
        <dbReference type="SAM" id="Coils"/>
    </source>
</evidence>
<keyword evidence="3" id="KW-0472">Membrane</keyword>
<proteinExistence type="inferred from homology"/>
<accession>A0A5J4Z823</accession>
<evidence type="ECO:0000313" key="5">
    <source>
        <dbReference type="Proteomes" id="UP000324585"/>
    </source>
</evidence>